<accession>A0A195B381</accession>
<gene>
    <name evidence="2" type="ORF">ALC53_10779</name>
</gene>
<feature type="region of interest" description="Disordered" evidence="1">
    <location>
        <begin position="32"/>
        <end position="62"/>
    </location>
</feature>
<sequence>MSTRLAFSHAQKARHISVPTFSLSNMARPRLGGMASANVGESKVTREKKEVTRKKRPCSNESLQRANAFVSSRPTIERGKTKGCRLRECAEWPLRERNANISIIHSRGNSEKKKNCYVREDSNLDG</sequence>
<evidence type="ECO:0000313" key="2">
    <source>
        <dbReference type="EMBL" id="KYM78725.1"/>
    </source>
</evidence>
<keyword evidence="3" id="KW-1185">Reference proteome</keyword>
<name>A0A195B381_9HYME</name>
<reference evidence="2 3" key="1">
    <citation type="submission" date="2015-09" db="EMBL/GenBank/DDBJ databases">
        <title>Atta colombica WGS genome.</title>
        <authorList>
            <person name="Nygaard S."/>
            <person name="Hu H."/>
            <person name="Boomsma J."/>
            <person name="Zhang G."/>
        </authorList>
    </citation>
    <scope>NUCLEOTIDE SEQUENCE [LARGE SCALE GENOMIC DNA]</scope>
    <source>
        <strain evidence="2">Treedump-2</strain>
        <tissue evidence="2">Whole body</tissue>
    </source>
</reference>
<evidence type="ECO:0000256" key="1">
    <source>
        <dbReference type="SAM" id="MobiDB-lite"/>
    </source>
</evidence>
<proteinExistence type="predicted"/>
<dbReference type="AlphaFoldDB" id="A0A195B381"/>
<dbReference type="Proteomes" id="UP000078540">
    <property type="component" value="Unassembled WGS sequence"/>
</dbReference>
<organism evidence="2 3">
    <name type="scientific">Atta colombica</name>
    <dbReference type="NCBI Taxonomy" id="520822"/>
    <lineage>
        <taxon>Eukaryota</taxon>
        <taxon>Metazoa</taxon>
        <taxon>Ecdysozoa</taxon>
        <taxon>Arthropoda</taxon>
        <taxon>Hexapoda</taxon>
        <taxon>Insecta</taxon>
        <taxon>Pterygota</taxon>
        <taxon>Neoptera</taxon>
        <taxon>Endopterygota</taxon>
        <taxon>Hymenoptera</taxon>
        <taxon>Apocrita</taxon>
        <taxon>Aculeata</taxon>
        <taxon>Formicoidea</taxon>
        <taxon>Formicidae</taxon>
        <taxon>Myrmicinae</taxon>
        <taxon>Atta</taxon>
    </lineage>
</organism>
<evidence type="ECO:0000313" key="3">
    <source>
        <dbReference type="Proteomes" id="UP000078540"/>
    </source>
</evidence>
<dbReference type="EMBL" id="KQ976641">
    <property type="protein sequence ID" value="KYM78725.1"/>
    <property type="molecule type" value="Genomic_DNA"/>
</dbReference>
<protein>
    <submittedName>
        <fullName evidence="2">Uncharacterized protein</fullName>
    </submittedName>
</protein>